<dbReference type="Gene3D" id="2.102.10.10">
    <property type="entry name" value="Rieske [2Fe-2S] iron-sulphur domain"/>
    <property type="match status" value="1"/>
</dbReference>
<accession>A0AA46DFA0</accession>
<dbReference type="EMBL" id="SLXF01000002">
    <property type="protein sequence ID" value="TCP08742.1"/>
    <property type="molecule type" value="Genomic_DNA"/>
</dbReference>
<keyword evidence="4" id="KW-0479">Metal-binding</keyword>
<keyword evidence="5" id="KW-0560">Oxidoreductase</keyword>
<dbReference type="CDD" id="cd00680">
    <property type="entry name" value="RHO_alpha_C"/>
    <property type="match status" value="1"/>
</dbReference>
<dbReference type="InterPro" id="IPR017941">
    <property type="entry name" value="Rieske_2Fe-2S"/>
</dbReference>
<evidence type="ECO:0000256" key="6">
    <source>
        <dbReference type="ARBA" id="ARBA00023004"/>
    </source>
</evidence>
<name>A0AA46DFA0_9BURK</name>
<dbReference type="GO" id="GO:0051213">
    <property type="term" value="F:dioxygenase activity"/>
    <property type="evidence" value="ECO:0007669"/>
    <property type="project" value="UniProtKB-KW"/>
</dbReference>
<dbReference type="InterPro" id="IPR001663">
    <property type="entry name" value="Rng_hydr_dOase-A"/>
</dbReference>
<keyword evidence="9" id="KW-0223">Dioxygenase</keyword>
<protein>
    <submittedName>
        <fullName evidence="9">Phenylpropionate dioxygenase-like ring-hydroxylating dioxygenase large terminal subunit</fullName>
    </submittedName>
</protein>
<evidence type="ECO:0000256" key="2">
    <source>
        <dbReference type="ARBA" id="ARBA00008751"/>
    </source>
</evidence>
<dbReference type="InterPro" id="IPR036922">
    <property type="entry name" value="Rieske_2Fe-2S_sf"/>
</dbReference>
<keyword evidence="7" id="KW-0411">Iron-sulfur</keyword>
<comment type="similarity">
    <text evidence="2">Belongs to the bacterial ring-hydroxylating dioxygenase alpha subunit family.</text>
</comment>
<evidence type="ECO:0000313" key="9">
    <source>
        <dbReference type="EMBL" id="TCP08742.1"/>
    </source>
</evidence>
<dbReference type="Pfam" id="PF00848">
    <property type="entry name" value="Ring_hydroxyl_A"/>
    <property type="match status" value="1"/>
</dbReference>
<dbReference type="Proteomes" id="UP000294772">
    <property type="component" value="Unassembled WGS sequence"/>
</dbReference>
<keyword evidence="6" id="KW-0408">Iron</keyword>
<dbReference type="SUPFAM" id="SSF50022">
    <property type="entry name" value="ISP domain"/>
    <property type="match status" value="1"/>
</dbReference>
<sequence>MGPPWVVVGHWFLEILGIMSDLSIALAQSRTQLPVSVYFDGELFRREMELIFQSGPRYLGHELAVPEVGDYYALPQEGEGRALVRTPEGIELISNVCRHRQAVMLRGRGNTKSNIVCPLHRWTYGLDGQLLGAPHFPQDPCLNLNRYKVRTWNGLVFEDNGRDIAADLAQLGPKAELDFSGYVLDKVELHECDYNWKTFIEVYLEDYHVGPFHPGLGNFVTCDDLRWEFGREYSVQTVGVANALQKPGSETYRKWHDAVLRLNGGQPPRQGAIWLTYYPNIMIEWYPHVLVISTLFPKGPQKTLNVVEFYYPEEIAAFEREFVEAEQAAYMETCVEDDEIAQRMDWGRKALLERGDNEVGPYQSPMEDGMQHFHEWYRKVMDFKD</sequence>
<dbReference type="GO" id="GO:0005506">
    <property type="term" value="F:iron ion binding"/>
    <property type="evidence" value="ECO:0007669"/>
    <property type="project" value="InterPro"/>
</dbReference>
<evidence type="ECO:0000256" key="4">
    <source>
        <dbReference type="ARBA" id="ARBA00022723"/>
    </source>
</evidence>
<feature type="domain" description="Rieske" evidence="8">
    <location>
        <begin position="57"/>
        <end position="158"/>
    </location>
</feature>
<comment type="caution">
    <text evidence="9">The sequence shown here is derived from an EMBL/GenBank/DDBJ whole genome shotgun (WGS) entry which is preliminary data.</text>
</comment>
<dbReference type="PROSITE" id="PS51296">
    <property type="entry name" value="RIESKE"/>
    <property type="match status" value="1"/>
</dbReference>
<dbReference type="PANTHER" id="PTHR43756">
    <property type="entry name" value="CHOLINE MONOOXYGENASE, CHLOROPLASTIC"/>
    <property type="match status" value="1"/>
</dbReference>
<evidence type="ECO:0000256" key="1">
    <source>
        <dbReference type="ARBA" id="ARBA00001962"/>
    </source>
</evidence>
<evidence type="ECO:0000256" key="3">
    <source>
        <dbReference type="ARBA" id="ARBA00022714"/>
    </source>
</evidence>
<dbReference type="PRINTS" id="PR00090">
    <property type="entry name" value="RNGDIOXGNASE"/>
</dbReference>
<dbReference type="GO" id="GO:0051537">
    <property type="term" value="F:2 iron, 2 sulfur cluster binding"/>
    <property type="evidence" value="ECO:0007669"/>
    <property type="project" value="UniProtKB-KW"/>
</dbReference>
<dbReference type="SUPFAM" id="SSF55961">
    <property type="entry name" value="Bet v1-like"/>
    <property type="match status" value="1"/>
</dbReference>
<dbReference type="PANTHER" id="PTHR43756:SF5">
    <property type="entry name" value="CHOLINE MONOOXYGENASE, CHLOROPLASTIC"/>
    <property type="match status" value="1"/>
</dbReference>
<organism evidence="9 10">
    <name type="scientific">Caldimonas thermodepolymerans</name>
    <dbReference type="NCBI Taxonomy" id="215580"/>
    <lineage>
        <taxon>Bacteria</taxon>
        <taxon>Pseudomonadati</taxon>
        <taxon>Pseudomonadota</taxon>
        <taxon>Betaproteobacteria</taxon>
        <taxon>Burkholderiales</taxon>
        <taxon>Sphaerotilaceae</taxon>
        <taxon>Caldimonas</taxon>
    </lineage>
</organism>
<keyword evidence="3" id="KW-0001">2Fe-2S</keyword>
<dbReference type="Gene3D" id="3.90.380.10">
    <property type="entry name" value="Naphthalene 1,2-dioxygenase Alpha Subunit, Chain A, domain 1"/>
    <property type="match status" value="1"/>
</dbReference>
<gene>
    <name evidence="9" type="ORF">EV676_102250</name>
</gene>
<comment type="cofactor">
    <cofactor evidence="1">
        <name>Fe cation</name>
        <dbReference type="ChEBI" id="CHEBI:24875"/>
    </cofactor>
</comment>
<dbReference type="InterPro" id="IPR015879">
    <property type="entry name" value="Ring_hydroxy_dOase_asu_C_dom"/>
</dbReference>
<evidence type="ECO:0000256" key="7">
    <source>
        <dbReference type="ARBA" id="ARBA00023014"/>
    </source>
</evidence>
<dbReference type="CDD" id="cd03469">
    <property type="entry name" value="Rieske_RO_Alpha_N"/>
    <property type="match status" value="1"/>
</dbReference>
<evidence type="ECO:0000313" key="10">
    <source>
        <dbReference type="Proteomes" id="UP000294772"/>
    </source>
</evidence>
<evidence type="ECO:0000256" key="5">
    <source>
        <dbReference type="ARBA" id="ARBA00023002"/>
    </source>
</evidence>
<dbReference type="AlphaFoldDB" id="A0AA46DFA0"/>
<proteinExistence type="inferred from homology"/>
<evidence type="ECO:0000259" key="8">
    <source>
        <dbReference type="PROSITE" id="PS51296"/>
    </source>
</evidence>
<dbReference type="Pfam" id="PF00355">
    <property type="entry name" value="Rieske"/>
    <property type="match status" value="1"/>
</dbReference>
<reference evidence="9 10" key="1">
    <citation type="submission" date="2019-03" db="EMBL/GenBank/DDBJ databases">
        <title>Genomic Encyclopedia of Type Strains, Phase IV (KMG-IV): sequencing the most valuable type-strain genomes for metagenomic binning, comparative biology and taxonomic classification.</title>
        <authorList>
            <person name="Goeker M."/>
        </authorList>
    </citation>
    <scope>NUCLEOTIDE SEQUENCE [LARGE SCALE GENOMIC DNA]</scope>
    <source>
        <strain evidence="9 10">DSM 15264</strain>
    </source>
</reference>